<evidence type="ECO:0000313" key="2">
    <source>
        <dbReference type="EMBL" id="KAH9307417.1"/>
    </source>
</evidence>
<feature type="non-terminal residue" evidence="2">
    <location>
        <position position="71"/>
    </location>
</feature>
<proteinExistence type="predicted"/>
<evidence type="ECO:0000256" key="1">
    <source>
        <dbReference type="SAM" id="MobiDB-lite"/>
    </source>
</evidence>
<accession>A0AA38L054</accession>
<organism evidence="2 3">
    <name type="scientific">Taxus chinensis</name>
    <name type="common">Chinese yew</name>
    <name type="synonym">Taxus wallichiana var. chinensis</name>
    <dbReference type="NCBI Taxonomy" id="29808"/>
    <lineage>
        <taxon>Eukaryota</taxon>
        <taxon>Viridiplantae</taxon>
        <taxon>Streptophyta</taxon>
        <taxon>Embryophyta</taxon>
        <taxon>Tracheophyta</taxon>
        <taxon>Spermatophyta</taxon>
        <taxon>Pinopsida</taxon>
        <taxon>Pinidae</taxon>
        <taxon>Conifers II</taxon>
        <taxon>Cupressales</taxon>
        <taxon>Taxaceae</taxon>
        <taxon>Taxus</taxon>
    </lineage>
</organism>
<name>A0AA38L054_TAXCH</name>
<dbReference type="Proteomes" id="UP000824469">
    <property type="component" value="Unassembled WGS sequence"/>
</dbReference>
<feature type="non-terminal residue" evidence="2">
    <location>
        <position position="1"/>
    </location>
</feature>
<keyword evidence="3" id="KW-1185">Reference proteome</keyword>
<comment type="caution">
    <text evidence="2">The sequence shown here is derived from an EMBL/GenBank/DDBJ whole genome shotgun (WGS) entry which is preliminary data.</text>
</comment>
<sequence>GEEKTKNDFIIPKKKQMAKKNGKEQAETTNNNRFASLQEHEEKEPDVFMESQVPKTQMDKQQAALIQLNVR</sequence>
<dbReference type="AlphaFoldDB" id="A0AA38L054"/>
<protein>
    <submittedName>
        <fullName evidence="2">Uncharacterized protein</fullName>
    </submittedName>
</protein>
<feature type="region of interest" description="Disordered" evidence="1">
    <location>
        <begin position="1"/>
        <end position="56"/>
    </location>
</feature>
<dbReference type="EMBL" id="JAHRHJ020000007">
    <property type="protein sequence ID" value="KAH9307417.1"/>
    <property type="molecule type" value="Genomic_DNA"/>
</dbReference>
<reference evidence="2 3" key="1">
    <citation type="journal article" date="2021" name="Nat. Plants">
        <title>The Taxus genome provides insights into paclitaxel biosynthesis.</title>
        <authorList>
            <person name="Xiong X."/>
            <person name="Gou J."/>
            <person name="Liao Q."/>
            <person name="Li Y."/>
            <person name="Zhou Q."/>
            <person name="Bi G."/>
            <person name="Li C."/>
            <person name="Du R."/>
            <person name="Wang X."/>
            <person name="Sun T."/>
            <person name="Guo L."/>
            <person name="Liang H."/>
            <person name="Lu P."/>
            <person name="Wu Y."/>
            <person name="Zhang Z."/>
            <person name="Ro D.K."/>
            <person name="Shang Y."/>
            <person name="Huang S."/>
            <person name="Yan J."/>
        </authorList>
    </citation>
    <scope>NUCLEOTIDE SEQUENCE [LARGE SCALE GENOMIC DNA]</scope>
    <source>
        <strain evidence="2">Ta-2019</strain>
    </source>
</reference>
<gene>
    <name evidence="2" type="ORF">KI387_035328</name>
</gene>
<evidence type="ECO:0000313" key="3">
    <source>
        <dbReference type="Proteomes" id="UP000824469"/>
    </source>
</evidence>